<organism evidence="1 2">
    <name type="scientific">Roseovarius halotolerans</name>
    <dbReference type="NCBI Taxonomy" id="505353"/>
    <lineage>
        <taxon>Bacteria</taxon>
        <taxon>Pseudomonadati</taxon>
        <taxon>Pseudomonadota</taxon>
        <taxon>Alphaproteobacteria</taxon>
        <taxon>Rhodobacterales</taxon>
        <taxon>Roseobacteraceae</taxon>
        <taxon>Roseovarius</taxon>
    </lineage>
</organism>
<sequence length="55" mass="6116">MITLSAIVGLSTLLLIHSSRSLRNSEIAIPIFLDRHPKTADFLEGYCDKTIQKTS</sequence>
<name>A0A1X6ZAX8_9RHOB</name>
<protein>
    <submittedName>
        <fullName evidence="1">Uncharacterized protein</fullName>
    </submittedName>
</protein>
<dbReference type="AlphaFoldDB" id="A0A1X6ZAX8"/>
<evidence type="ECO:0000313" key="2">
    <source>
        <dbReference type="Proteomes" id="UP000193207"/>
    </source>
</evidence>
<keyword evidence="2" id="KW-1185">Reference proteome</keyword>
<evidence type="ECO:0000313" key="1">
    <source>
        <dbReference type="EMBL" id="SLN45966.1"/>
    </source>
</evidence>
<dbReference type="Proteomes" id="UP000193207">
    <property type="component" value="Unassembled WGS sequence"/>
</dbReference>
<proteinExistence type="predicted"/>
<gene>
    <name evidence="1" type="ORF">ROH8110_02447</name>
</gene>
<reference evidence="1 2" key="1">
    <citation type="submission" date="2017-03" db="EMBL/GenBank/DDBJ databases">
        <authorList>
            <person name="Afonso C.L."/>
            <person name="Miller P.J."/>
            <person name="Scott M.A."/>
            <person name="Spackman E."/>
            <person name="Goraichik I."/>
            <person name="Dimitrov K.M."/>
            <person name="Suarez D.L."/>
            <person name="Swayne D.E."/>
        </authorList>
    </citation>
    <scope>NUCLEOTIDE SEQUENCE [LARGE SCALE GENOMIC DNA]</scope>
    <source>
        <strain evidence="1 2">CECT 8110</strain>
    </source>
</reference>
<dbReference type="EMBL" id="FWFU01000003">
    <property type="protein sequence ID" value="SLN45966.1"/>
    <property type="molecule type" value="Genomic_DNA"/>
</dbReference>
<accession>A0A1X6ZAX8</accession>